<comment type="caution">
    <text evidence="15">The sequence shown here is derived from an EMBL/GenBank/DDBJ whole genome shotgun (WGS) entry which is preliminary data.</text>
</comment>
<evidence type="ECO:0000256" key="5">
    <source>
        <dbReference type="ARBA" id="ARBA00022737"/>
    </source>
</evidence>
<organism evidence="15 16">
    <name type="scientific">Suipraeoptans intestinalis</name>
    <dbReference type="NCBI Taxonomy" id="2606628"/>
    <lineage>
        <taxon>Bacteria</taxon>
        <taxon>Bacillati</taxon>
        <taxon>Bacillota</taxon>
        <taxon>Clostridia</taxon>
        <taxon>Lachnospirales</taxon>
        <taxon>Lachnospiraceae</taxon>
        <taxon>Suipraeoptans</taxon>
    </lineage>
</organism>
<feature type="compositionally biased region" description="Acidic residues" evidence="10">
    <location>
        <begin position="1508"/>
        <end position="1517"/>
    </location>
</feature>
<keyword evidence="11" id="KW-0812">Transmembrane</keyword>
<keyword evidence="5" id="KW-0677">Repeat</keyword>
<dbReference type="SUPFAM" id="SSF52025">
    <property type="entry name" value="PA domain"/>
    <property type="match status" value="1"/>
</dbReference>
<keyword evidence="7 9" id="KW-0720">Serine protease</keyword>
<evidence type="ECO:0000256" key="9">
    <source>
        <dbReference type="PROSITE-ProRule" id="PRU01240"/>
    </source>
</evidence>
<dbReference type="InterPro" id="IPR015500">
    <property type="entry name" value="Peptidase_S8_subtilisin-rel"/>
</dbReference>
<evidence type="ECO:0000256" key="4">
    <source>
        <dbReference type="ARBA" id="ARBA00022729"/>
    </source>
</evidence>
<evidence type="ECO:0000256" key="11">
    <source>
        <dbReference type="SAM" id="Phobius"/>
    </source>
</evidence>
<dbReference type="InterPro" id="IPR022398">
    <property type="entry name" value="Peptidase_S8_His-AS"/>
</dbReference>
<keyword evidence="2" id="KW-0964">Secreted</keyword>
<evidence type="ECO:0000256" key="10">
    <source>
        <dbReference type="SAM" id="MobiDB-lite"/>
    </source>
</evidence>
<dbReference type="InterPro" id="IPR036852">
    <property type="entry name" value="Peptidase_S8/S53_dom_sf"/>
</dbReference>
<feature type="compositionally biased region" description="Pro residues" evidence="10">
    <location>
        <begin position="1295"/>
        <end position="1307"/>
    </location>
</feature>
<feature type="compositionally biased region" description="Basic and acidic residues" evidence="10">
    <location>
        <begin position="1636"/>
        <end position="1665"/>
    </location>
</feature>
<dbReference type="PANTHER" id="PTHR43806:SF11">
    <property type="entry name" value="CEREVISIN-RELATED"/>
    <property type="match status" value="1"/>
</dbReference>
<dbReference type="InterPro" id="IPR003137">
    <property type="entry name" value="PA_domain"/>
</dbReference>
<dbReference type="Pfam" id="PF00082">
    <property type="entry name" value="Peptidase_S8"/>
    <property type="match status" value="1"/>
</dbReference>
<dbReference type="InterPro" id="IPR023828">
    <property type="entry name" value="Peptidase_S8_Ser-AS"/>
</dbReference>
<dbReference type="InterPro" id="IPR046450">
    <property type="entry name" value="PA_dom_sf"/>
</dbReference>
<evidence type="ECO:0000313" key="15">
    <source>
        <dbReference type="EMBL" id="MSR94399.1"/>
    </source>
</evidence>
<keyword evidence="4" id="KW-0732">Signal</keyword>
<proteinExistence type="inferred from homology"/>
<dbReference type="PROSITE" id="PS00138">
    <property type="entry name" value="SUBTILASE_SER"/>
    <property type="match status" value="1"/>
</dbReference>
<dbReference type="PROSITE" id="PS51892">
    <property type="entry name" value="SUBTILASE"/>
    <property type="match status" value="1"/>
</dbReference>
<evidence type="ECO:0000256" key="6">
    <source>
        <dbReference type="ARBA" id="ARBA00022801"/>
    </source>
</evidence>
<feature type="domain" description="C5a peptidase/Subtilisin-like protease SBT2-like Fn3-like" evidence="14">
    <location>
        <begin position="613"/>
        <end position="716"/>
    </location>
</feature>
<dbReference type="InterPro" id="IPR000209">
    <property type="entry name" value="Peptidase_S8/S53_dom"/>
</dbReference>
<feature type="domain" description="PA" evidence="13">
    <location>
        <begin position="387"/>
        <end position="461"/>
    </location>
</feature>
<feature type="transmembrane region" description="Helical" evidence="11">
    <location>
        <begin position="1672"/>
        <end position="1688"/>
    </location>
</feature>
<dbReference type="PRINTS" id="PR00723">
    <property type="entry name" value="SUBTILISIN"/>
</dbReference>
<evidence type="ECO:0000256" key="7">
    <source>
        <dbReference type="ARBA" id="ARBA00022825"/>
    </source>
</evidence>
<evidence type="ECO:0000259" key="13">
    <source>
        <dbReference type="Pfam" id="PF02225"/>
    </source>
</evidence>
<evidence type="ECO:0000259" key="14">
    <source>
        <dbReference type="Pfam" id="PF06280"/>
    </source>
</evidence>
<keyword evidence="2" id="KW-0134">Cell wall</keyword>
<dbReference type="CDD" id="cd02133">
    <property type="entry name" value="PA_C5a_like"/>
    <property type="match status" value="1"/>
</dbReference>
<keyword evidence="6 9" id="KW-0378">Hydrolase</keyword>
<dbReference type="Pfam" id="PF06280">
    <property type="entry name" value="fn3_5"/>
    <property type="match status" value="1"/>
</dbReference>
<feature type="compositionally biased region" description="Basic and acidic residues" evidence="10">
    <location>
        <begin position="1518"/>
        <end position="1533"/>
    </location>
</feature>
<feature type="region of interest" description="Disordered" evidence="10">
    <location>
        <begin position="1487"/>
        <end position="1560"/>
    </location>
</feature>
<dbReference type="InterPro" id="IPR050131">
    <property type="entry name" value="Peptidase_S8_subtilisin-like"/>
</dbReference>
<dbReference type="Gene3D" id="3.40.50.200">
    <property type="entry name" value="Peptidase S8/S53 domain"/>
    <property type="match status" value="1"/>
</dbReference>
<evidence type="ECO:0000259" key="12">
    <source>
        <dbReference type="Pfam" id="PF00082"/>
    </source>
</evidence>
<evidence type="ECO:0000256" key="3">
    <source>
        <dbReference type="ARBA" id="ARBA00022670"/>
    </source>
</evidence>
<feature type="active site" description="Charge relay system" evidence="8 9">
    <location>
        <position position="141"/>
    </location>
</feature>
<feature type="region of interest" description="Disordered" evidence="10">
    <location>
        <begin position="1587"/>
        <end position="1665"/>
    </location>
</feature>
<sequence>MKKKGKGWGILVAVVLLLLGMPVRTKAAQPGYLVILKETQDPAGQMHTFLEKLQQMGVEKPEEEYSVLFSGCKLRLSRSEAEEISGFPEVEQISQEKLYQEEELKKKARRRARDAASNLLIAKNRIPGEYDGRGMLIAVIDSGADVQHPDFRLDKDVKGKLGREQAETLIKEKGLSGKYVSEKIPFAYDYASGTTEVKENKKESHGMHVAGIIGANPEAETKARAKGVAPNTQLAIMKVFGKKKGAESSSYIRALEDAVLLGADGVNMSLGTGGGALALQDPAVERAILAARKRGIPVAIAGGNDGYFGWGVKQPDIRFPDYGVTAMPGVDPNALTVASLENTTAYESYLEVKGEDRAIIHGNVYNEERHANKEQLYREYREVVDAGLGRKEDVAGLSLEGKIALIARGKIPFREKIANAKEKGADFILIYNTQEEGGSLVGMDVEQNPVVSSMISYEDGRYLKEHPGKWLRLSSEVIETQNPAKGKLSEFSSWGISAEGGLKPDITAPGGNIYSTLNDATYGVMSGTSMASPHVAGALAVLSRRVAEQYPEKTAEEKQMFLKNLLMNTAVPHQNKEGILSSPRQQGAGVLNLYNALYTPVIAYGEKGVGSLALGNLKDKADIRVTLENISDREVHYKAKVYLTTDSVKDGRFSMTPVKLGEIDAGAYQVKPGEKAVIQKEIDLTALPFPQTPNGNYLDGFLLLESEEDTAISIPFSGFVGDWDNLAVLEPSVYQLLREGKTPLYVEDKKEEKESKDYGAPEYLFTHLSTMADGEFLVLGRGKGAHPTPFYEDSHLAISPNGDGRNDYARFYGMFLRSYQDMQVEVYAEGEAQPLYRSNQGKKGIKNYFGNNPDNKKVTSGADWRWDGTIVGSGQKAPDGKYLFRVQVRPLSKAADLQTLTFPLIVDTVMPEIEKSRYEEKTRTFTIEKIKEELSGVRSVKVFFEKDGKKNWIPTEEKEGRYSCTLPQETTEKEAYLRVEDWANNVYEYPIEDSIRDDATGQILIRTALQGKGKIPAYEVTIYDKDGRKADGHRLKKGETYKVVTTVKDDQYRVLEAGEEEVTIPEEAPTVILKRTFQKIRYFTVRAYVHGIQKAEGKESYTGPIRLKLIHQDTKKEIYLEQDTESSLITNLYHGKVTEGDYRLEAEEVAAGWQARIEKNPIHIEEKQGYLGDVSVRVYYEKEGTPEPDPPVTPGDRPGKIWLWPSAYNRFHQYSAENPILFTFTNTETKEVITHSYGGNKDYLVKVPYGTYRVEARVKGYWMKLEVVEENQIRVDKSMDHETAVFTFQEGEAPTPQPDPDPDPNPKPQKQGKVWIQPAFSNEYTGYTREQPISFVFTEIRTKQTITHTYGQSKDYLVTLPYGVYQVDAKVDGYVFRMESGENGQIRVDDTTLDHETVLFSFQKKQEPQPETGTVRLSEHETNAYRSWEKPICLVFKNLQSQEETEYLYRGGKGEQQKLSRGTYQIALKEKGEWKLTIYQKIPKSKVSAEADNSGIRKEDGRAQEGPETLEYEEGQPEDLKPAEEQGRAETAEKAGTQGKAPEGTEIIDKPSEDQTAEATWKIAEDGKIVVEKDTETEVYLAFIKETKPDVPIQPDTPIQPDAPVQPDTPIQPDTSTQPGTPEILAGKNSETNAKATEEAAGKRKEGEGGREGSENRKKAAKTYGERPKRQYLVVLLGSGMFVAMLFLQRKNVRKERQGKG</sequence>
<dbReference type="RefSeq" id="WP_154478041.1">
    <property type="nucleotide sequence ID" value="NZ_VULY01000018.1"/>
</dbReference>
<dbReference type="Pfam" id="PF02225">
    <property type="entry name" value="PA"/>
    <property type="match status" value="1"/>
</dbReference>
<dbReference type="Gene3D" id="2.60.40.1710">
    <property type="entry name" value="Subtilisin-like superfamily"/>
    <property type="match status" value="1"/>
</dbReference>
<evidence type="ECO:0000256" key="2">
    <source>
        <dbReference type="ARBA" id="ARBA00022512"/>
    </source>
</evidence>
<keyword evidence="11" id="KW-1133">Transmembrane helix</keyword>
<protein>
    <submittedName>
        <fullName evidence="15">S8 family serine peptidase</fullName>
    </submittedName>
</protein>
<dbReference type="PROSITE" id="PS00137">
    <property type="entry name" value="SUBTILASE_HIS"/>
    <property type="match status" value="1"/>
</dbReference>
<dbReference type="InterPro" id="IPR010435">
    <property type="entry name" value="C5a/SBT2-like_Fn3"/>
</dbReference>
<dbReference type="CDD" id="cd07475">
    <property type="entry name" value="Peptidases_S8_C5a_Peptidase"/>
    <property type="match status" value="1"/>
</dbReference>
<dbReference type="GO" id="GO:0016020">
    <property type="term" value="C:membrane"/>
    <property type="evidence" value="ECO:0007669"/>
    <property type="project" value="InterPro"/>
</dbReference>
<dbReference type="Proteomes" id="UP000434409">
    <property type="component" value="Unassembled WGS sequence"/>
</dbReference>
<comment type="similarity">
    <text evidence="1 9">Belongs to the peptidase S8 family.</text>
</comment>
<dbReference type="InterPro" id="IPR034216">
    <property type="entry name" value="C5a_Peptidase"/>
</dbReference>
<dbReference type="SUPFAM" id="SSF52743">
    <property type="entry name" value="Subtilisin-like"/>
    <property type="match status" value="1"/>
</dbReference>
<gene>
    <name evidence="15" type="ORF">FYJ34_09060</name>
</gene>
<feature type="compositionally biased region" description="Basic and acidic residues" evidence="10">
    <location>
        <begin position="1495"/>
        <end position="1505"/>
    </location>
</feature>
<feature type="active site" description="Charge relay system" evidence="8 9">
    <location>
        <position position="529"/>
    </location>
</feature>
<reference evidence="15 16" key="1">
    <citation type="submission" date="2019-08" db="EMBL/GenBank/DDBJ databases">
        <title>In-depth cultivation of the pig gut microbiome towards novel bacterial diversity and tailored functional studies.</title>
        <authorList>
            <person name="Wylensek D."/>
            <person name="Hitch T.C.A."/>
            <person name="Clavel T."/>
        </authorList>
    </citation>
    <scope>NUCLEOTIDE SEQUENCE [LARGE SCALE GENOMIC DNA]</scope>
    <source>
        <strain evidence="15 16">68-1-5</strain>
    </source>
</reference>
<evidence type="ECO:0000256" key="8">
    <source>
        <dbReference type="PIRSR" id="PIRSR615500-1"/>
    </source>
</evidence>
<feature type="domain" description="Peptidase S8/S53" evidence="12">
    <location>
        <begin position="132"/>
        <end position="589"/>
    </location>
</feature>
<feature type="region of interest" description="Disordered" evidence="10">
    <location>
        <begin position="1290"/>
        <end position="1312"/>
    </location>
</feature>
<keyword evidence="16" id="KW-1185">Reference proteome</keyword>
<evidence type="ECO:0000256" key="1">
    <source>
        <dbReference type="ARBA" id="ARBA00011073"/>
    </source>
</evidence>
<dbReference type="GO" id="GO:0006508">
    <property type="term" value="P:proteolysis"/>
    <property type="evidence" value="ECO:0007669"/>
    <property type="project" value="UniProtKB-KW"/>
</dbReference>
<feature type="active site" description="Charge relay system" evidence="8 9">
    <location>
        <position position="205"/>
    </location>
</feature>
<accession>A0A6N7V1F7</accession>
<dbReference type="Gene3D" id="3.50.30.30">
    <property type="match status" value="1"/>
</dbReference>
<evidence type="ECO:0000313" key="16">
    <source>
        <dbReference type="Proteomes" id="UP000434409"/>
    </source>
</evidence>
<keyword evidence="3 9" id="KW-0645">Protease</keyword>
<dbReference type="GO" id="GO:0004252">
    <property type="term" value="F:serine-type endopeptidase activity"/>
    <property type="evidence" value="ECO:0007669"/>
    <property type="project" value="UniProtKB-UniRule"/>
</dbReference>
<dbReference type="EMBL" id="VULY01000018">
    <property type="protein sequence ID" value="MSR94399.1"/>
    <property type="molecule type" value="Genomic_DNA"/>
</dbReference>
<keyword evidence="11" id="KW-0472">Membrane</keyword>
<dbReference type="PANTHER" id="PTHR43806">
    <property type="entry name" value="PEPTIDASE S8"/>
    <property type="match status" value="1"/>
</dbReference>
<name>A0A6N7V1F7_9FIRM</name>